<comment type="caution">
    <text evidence="2">The sequence shown here is derived from an EMBL/GenBank/DDBJ whole genome shotgun (WGS) entry which is preliminary data.</text>
</comment>
<proteinExistence type="predicted"/>
<dbReference type="InterPro" id="IPR011330">
    <property type="entry name" value="Glyco_hydro/deAcase_b/a-brl"/>
</dbReference>
<evidence type="ECO:0000256" key="1">
    <source>
        <dbReference type="SAM" id="Phobius"/>
    </source>
</evidence>
<keyword evidence="1" id="KW-1133">Transmembrane helix</keyword>
<keyword evidence="1" id="KW-0812">Transmembrane</keyword>
<organism evidence="2 3">
    <name type="scientific">Abiotrophia defectiva ATCC 49176</name>
    <dbReference type="NCBI Taxonomy" id="592010"/>
    <lineage>
        <taxon>Bacteria</taxon>
        <taxon>Bacillati</taxon>
        <taxon>Bacillota</taxon>
        <taxon>Bacilli</taxon>
        <taxon>Lactobacillales</taxon>
        <taxon>Aerococcaceae</taxon>
        <taxon>Abiotrophia</taxon>
    </lineage>
</organism>
<dbReference type="HOGENOM" id="CLU_031111_0_0_9"/>
<dbReference type="GeneID" id="84816238"/>
<evidence type="ECO:0008006" key="4">
    <source>
        <dbReference type="Google" id="ProtNLM"/>
    </source>
</evidence>
<dbReference type="GO" id="GO:0005975">
    <property type="term" value="P:carbohydrate metabolic process"/>
    <property type="evidence" value="ECO:0007669"/>
    <property type="project" value="InterPro"/>
</dbReference>
<keyword evidence="3" id="KW-1185">Reference proteome</keyword>
<dbReference type="SUPFAM" id="SSF88713">
    <property type="entry name" value="Glycoside hydrolase/deacetylase"/>
    <property type="match status" value="1"/>
</dbReference>
<keyword evidence="1" id="KW-0472">Membrane</keyword>
<dbReference type="Proteomes" id="UP000019050">
    <property type="component" value="Unassembled WGS sequence"/>
</dbReference>
<reference evidence="2" key="1">
    <citation type="submission" date="2013-06" db="EMBL/GenBank/DDBJ databases">
        <authorList>
            <person name="Weinstock G."/>
            <person name="Sodergren E."/>
            <person name="Clifton S."/>
            <person name="Fulton L."/>
            <person name="Fulton B."/>
            <person name="Courtney L."/>
            <person name="Fronick C."/>
            <person name="Harrison M."/>
            <person name="Strong C."/>
            <person name="Farmer C."/>
            <person name="Delahaunty K."/>
            <person name="Markovic C."/>
            <person name="Hall O."/>
            <person name="Minx P."/>
            <person name="Tomlinson C."/>
            <person name="Mitreva M."/>
            <person name="Nelson J."/>
            <person name="Hou S."/>
            <person name="Wollam A."/>
            <person name="Pepin K.H."/>
            <person name="Johnson M."/>
            <person name="Bhonagiri V."/>
            <person name="Nash W.E."/>
            <person name="Warren W."/>
            <person name="Chinwalla A."/>
            <person name="Mardis E.R."/>
            <person name="Wilson R.K."/>
        </authorList>
    </citation>
    <scope>NUCLEOTIDE SEQUENCE [LARGE SCALE GENOMIC DNA]</scope>
    <source>
        <strain evidence="2">ATCC 49176</strain>
    </source>
</reference>
<dbReference type="InterPro" id="IPR018695">
    <property type="entry name" value="DUF2194"/>
</dbReference>
<evidence type="ECO:0000313" key="2">
    <source>
        <dbReference type="EMBL" id="ESK66381.1"/>
    </source>
</evidence>
<dbReference type="RefSeq" id="WP_023390729.1">
    <property type="nucleotide sequence ID" value="NZ_KI535340.1"/>
</dbReference>
<dbReference type="OrthoDB" id="9761886at2"/>
<sequence length="610" mass="68736">MKKWQQFRYRGLVLVFIGFLVLAIALFIERQGIGYQVQKQPFTYLTGPVVTADQAQAQVPVNTLVVTDSRDPSSNLAKEQFQQILKDMKVGYKQIDIAKDSFPDLSGYEKVVMLISQLDDLDDELVALRDWVEAGGYAQFALTLQKSSRLSLIEQALGIEQSQADHGLVDKFYVEPDFMIGGGREYVIEEPFDSALKVDLSDKAKVLVSRKEGQGLLPLIWEHRYGKGKFVIDNFGIYNKVTRGLYAASFSLLGKVSSYPVINGSAFYLDDFPAPVPSGDGKYVKRDYNLNVADFYTNIWWVDMLSFVDKYGIKYTGATIENYEDDTSGQVHDQEDIARFVYFGNMLLRSGGEIGYHGYNHQPLSPKSLDYKGVYSYHTWDKSAMISAMKELVRFNEQLFPNVEKSVYVPPSNVLSPEGRAVLTHEIPEVKTIASTYFPGDFAYAQEFEWAADGMVEQPRVISGGIIDDFMQLAAFSELNLHFVNSHFIHPDDPLDTDRGAELGWGTLKKNLEHYISWLKESAPSLRDLTGSQLSGAVQRYAALAPKQEVTSTGIQWTFEHFYDEVYLFVRINEGQVGSHVNGGTLTHLTGDLYLLKATQAKVTMDWSEE</sequence>
<feature type="transmembrane region" description="Helical" evidence="1">
    <location>
        <begin position="12"/>
        <end position="28"/>
    </location>
</feature>
<dbReference type="Pfam" id="PF09960">
    <property type="entry name" value="DUF2194"/>
    <property type="match status" value="2"/>
</dbReference>
<accession>W1Q5B6</accession>
<dbReference type="CDD" id="cd10924">
    <property type="entry name" value="CE4_COG4878"/>
    <property type="match status" value="1"/>
</dbReference>
<name>W1Q5B6_ABIDE</name>
<evidence type="ECO:0000313" key="3">
    <source>
        <dbReference type="Proteomes" id="UP000019050"/>
    </source>
</evidence>
<dbReference type="eggNOG" id="COG4878">
    <property type="taxonomic scope" value="Bacteria"/>
</dbReference>
<dbReference type="AlphaFoldDB" id="W1Q5B6"/>
<protein>
    <recommendedName>
        <fullName evidence="4">DUF2194 domain-containing protein</fullName>
    </recommendedName>
</protein>
<gene>
    <name evidence="2" type="ORF">GCWU000182_000068</name>
</gene>
<dbReference type="STRING" id="592010.GCWU000182_000068"/>
<dbReference type="EMBL" id="ACIN03000001">
    <property type="protein sequence ID" value="ESK66381.1"/>
    <property type="molecule type" value="Genomic_DNA"/>
</dbReference>